<proteinExistence type="predicted"/>
<accession>A0ACD3B481</accession>
<evidence type="ECO:0000313" key="2">
    <source>
        <dbReference type="Proteomes" id="UP000308600"/>
    </source>
</evidence>
<organism evidence="1 2">
    <name type="scientific">Pluteus cervinus</name>
    <dbReference type="NCBI Taxonomy" id="181527"/>
    <lineage>
        <taxon>Eukaryota</taxon>
        <taxon>Fungi</taxon>
        <taxon>Dikarya</taxon>
        <taxon>Basidiomycota</taxon>
        <taxon>Agaricomycotina</taxon>
        <taxon>Agaricomycetes</taxon>
        <taxon>Agaricomycetidae</taxon>
        <taxon>Agaricales</taxon>
        <taxon>Pluteineae</taxon>
        <taxon>Pluteaceae</taxon>
        <taxon>Pluteus</taxon>
    </lineage>
</organism>
<evidence type="ECO:0000313" key="1">
    <source>
        <dbReference type="EMBL" id="TFK72701.1"/>
    </source>
</evidence>
<protein>
    <submittedName>
        <fullName evidence="1">Uncharacterized protein</fullName>
    </submittedName>
</protein>
<keyword evidence="2" id="KW-1185">Reference proteome</keyword>
<name>A0ACD3B481_9AGAR</name>
<dbReference type="EMBL" id="ML208282">
    <property type="protein sequence ID" value="TFK72701.1"/>
    <property type="molecule type" value="Genomic_DNA"/>
</dbReference>
<gene>
    <name evidence="1" type="ORF">BDN72DRAFT_293528</name>
</gene>
<dbReference type="Proteomes" id="UP000308600">
    <property type="component" value="Unassembled WGS sequence"/>
</dbReference>
<sequence>MSAPVNNPGATSASTTATSNSGSGGQAVASNVAQAPTNTPNNQGHSNISGAGQNATESTNPITIPVDRAANPWGPQWRDPDIIPVTSQLAGIPEGTESGLPVDYRFRKTPRLPHLEFDMSTLP</sequence>
<reference evidence="1 2" key="1">
    <citation type="journal article" date="2019" name="Nat. Ecol. Evol.">
        <title>Megaphylogeny resolves global patterns of mushroom evolution.</title>
        <authorList>
            <person name="Varga T."/>
            <person name="Krizsan K."/>
            <person name="Foldi C."/>
            <person name="Dima B."/>
            <person name="Sanchez-Garcia M."/>
            <person name="Sanchez-Ramirez S."/>
            <person name="Szollosi G.J."/>
            <person name="Szarkandi J.G."/>
            <person name="Papp V."/>
            <person name="Albert L."/>
            <person name="Andreopoulos W."/>
            <person name="Angelini C."/>
            <person name="Antonin V."/>
            <person name="Barry K.W."/>
            <person name="Bougher N.L."/>
            <person name="Buchanan P."/>
            <person name="Buyck B."/>
            <person name="Bense V."/>
            <person name="Catcheside P."/>
            <person name="Chovatia M."/>
            <person name="Cooper J."/>
            <person name="Damon W."/>
            <person name="Desjardin D."/>
            <person name="Finy P."/>
            <person name="Geml J."/>
            <person name="Haridas S."/>
            <person name="Hughes K."/>
            <person name="Justo A."/>
            <person name="Karasinski D."/>
            <person name="Kautmanova I."/>
            <person name="Kiss B."/>
            <person name="Kocsube S."/>
            <person name="Kotiranta H."/>
            <person name="LaButti K.M."/>
            <person name="Lechner B.E."/>
            <person name="Liimatainen K."/>
            <person name="Lipzen A."/>
            <person name="Lukacs Z."/>
            <person name="Mihaltcheva S."/>
            <person name="Morgado L.N."/>
            <person name="Niskanen T."/>
            <person name="Noordeloos M.E."/>
            <person name="Ohm R.A."/>
            <person name="Ortiz-Santana B."/>
            <person name="Ovrebo C."/>
            <person name="Racz N."/>
            <person name="Riley R."/>
            <person name="Savchenko A."/>
            <person name="Shiryaev A."/>
            <person name="Soop K."/>
            <person name="Spirin V."/>
            <person name="Szebenyi C."/>
            <person name="Tomsovsky M."/>
            <person name="Tulloss R.E."/>
            <person name="Uehling J."/>
            <person name="Grigoriev I.V."/>
            <person name="Vagvolgyi C."/>
            <person name="Papp T."/>
            <person name="Martin F.M."/>
            <person name="Miettinen O."/>
            <person name="Hibbett D.S."/>
            <person name="Nagy L.G."/>
        </authorList>
    </citation>
    <scope>NUCLEOTIDE SEQUENCE [LARGE SCALE GENOMIC DNA]</scope>
    <source>
        <strain evidence="1 2">NL-1719</strain>
    </source>
</reference>